<dbReference type="SUPFAM" id="SSF46785">
    <property type="entry name" value="Winged helix' DNA-binding domain"/>
    <property type="match status" value="1"/>
</dbReference>
<dbReference type="Gene3D" id="1.10.10.10">
    <property type="entry name" value="Winged helix-like DNA-binding domain superfamily/Winged helix DNA-binding domain"/>
    <property type="match status" value="1"/>
</dbReference>
<evidence type="ECO:0000256" key="4">
    <source>
        <dbReference type="SAM" id="MobiDB-lite"/>
    </source>
</evidence>
<dbReference type="InterPro" id="IPR014757">
    <property type="entry name" value="Tscrpt_reg_IclR_C"/>
</dbReference>
<keyword evidence="2 7" id="KW-0238">DNA-binding</keyword>
<dbReference type="GO" id="GO:0003677">
    <property type="term" value="F:DNA binding"/>
    <property type="evidence" value="ECO:0007669"/>
    <property type="project" value="UniProtKB-KW"/>
</dbReference>
<dbReference type="PANTHER" id="PTHR30136">
    <property type="entry name" value="HELIX-TURN-HELIX TRANSCRIPTIONAL REGULATOR, ICLR FAMILY"/>
    <property type="match status" value="1"/>
</dbReference>
<dbReference type="Pfam" id="PF01614">
    <property type="entry name" value="IclR_C"/>
    <property type="match status" value="2"/>
</dbReference>
<evidence type="ECO:0000259" key="5">
    <source>
        <dbReference type="PROSITE" id="PS51077"/>
    </source>
</evidence>
<feature type="region of interest" description="Disordered" evidence="4">
    <location>
        <begin position="180"/>
        <end position="207"/>
    </location>
</feature>
<gene>
    <name evidence="7" type="ORF">J2W31_001257</name>
</gene>
<dbReference type="SMART" id="SM00346">
    <property type="entry name" value="HTH_ICLR"/>
    <property type="match status" value="1"/>
</dbReference>
<dbReference type="PANTHER" id="PTHR30136:SF8">
    <property type="entry name" value="TRANSCRIPTIONAL REGULATORY PROTEIN"/>
    <property type="match status" value="1"/>
</dbReference>
<dbReference type="Gene3D" id="3.30.450.40">
    <property type="match status" value="1"/>
</dbReference>
<name>A0AAW8CVA8_9BURK</name>
<evidence type="ECO:0000313" key="8">
    <source>
        <dbReference type="Proteomes" id="UP001242045"/>
    </source>
</evidence>
<dbReference type="InterPro" id="IPR005471">
    <property type="entry name" value="Tscrpt_reg_IclR_N"/>
</dbReference>
<feature type="region of interest" description="Disordered" evidence="4">
    <location>
        <begin position="1"/>
        <end position="23"/>
    </location>
</feature>
<dbReference type="PROSITE" id="PS51077">
    <property type="entry name" value="HTH_ICLR"/>
    <property type="match status" value="1"/>
</dbReference>
<dbReference type="AlphaFoldDB" id="A0AAW8CVA8"/>
<comment type="caution">
    <text evidence="7">The sequence shown here is derived from an EMBL/GenBank/DDBJ whole genome shotgun (WGS) entry which is preliminary data.</text>
</comment>
<organism evidence="7 8">
    <name type="scientific">Variovorax boronicumulans</name>
    <dbReference type="NCBI Taxonomy" id="436515"/>
    <lineage>
        <taxon>Bacteria</taxon>
        <taxon>Pseudomonadati</taxon>
        <taxon>Pseudomonadota</taxon>
        <taxon>Betaproteobacteria</taxon>
        <taxon>Burkholderiales</taxon>
        <taxon>Comamonadaceae</taxon>
        <taxon>Variovorax</taxon>
    </lineage>
</organism>
<dbReference type="EMBL" id="JAUSRD010000002">
    <property type="protein sequence ID" value="MDP9892154.1"/>
    <property type="molecule type" value="Genomic_DNA"/>
</dbReference>
<evidence type="ECO:0000256" key="3">
    <source>
        <dbReference type="ARBA" id="ARBA00023163"/>
    </source>
</evidence>
<dbReference type="InterPro" id="IPR036390">
    <property type="entry name" value="WH_DNA-bd_sf"/>
</dbReference>
<proteinExistence type="predicted"/>
<reference evidence="7" key="1">
    <citation type="submission" date="2023-07" db="EMBL/GenBank/DDBJ databases">
        <title>Sorghum-associated microbial communities from plants grown in Nebraska, USA.</title>
        <authorList>
            <person name="Schachtman D."/>
        </authorList>
    </citation>
    <scope>NUCLEOTIDE SEQUENCE</scope>
    <source>
        <strain evidence="7">DS3754</strain>
    </source>
</reference>
<evidence type="ECO:0000313" key="7">
    <source>
        <dbReference type="EMBL" id="MDP9892154.1"/>
    </source>
</evidence>
<accession>A0AAW8CVA8</accession>
<dbReference type="PROSITE" id="PS51078">
    <property type="entry name" value="ICLR_ED"/>
    <property type="match status" value="1"/>
</dbReference>
<dbReference type="GO" id="GO:0045892">
    <property type="term" value="P:negative regulation of DNA-templated transcription"/>
    <property type="evidence" value="ECO:0007669"/>
    <property type="project" value="TreeGrafter"/>
</dbReference>
<dbReference type="GO" id="GO:0003700">
    <property type="term" value="F:DNA-binding transcription factor activity"/>
    <property type="evidence" value="ECO:0007669"/>
    <property type="project" value="TreeGrafter"/>
</dbReference>
<dbReference type="InterPro" id="IPR050707">
    <property type="entry name" value="HTH_MetabolicPath_Reg"/>
</dbReference>
<evidence type="ECO:0000256" key="1">
    <source>
        <dbReference type="ARBA" id="ARBA00023015"/>
    </source>
</evidence>
<feature type="compositionally biased region" description="Low complexity" evidence="4">
    <location>
        <begin position="189"/>
        <end position="203"/>
    </location>
</feature>
<keyword evidence="3" id="KW-0804">Transcription</keyword>
<evidence type="ECO:0000256" key="2">
    <source>
        <dbReference type="ARBA" id="ARBA00023125"/>
    </source>
</evidence>
<feature type="domain" description="IclR-ED" evidence="6">
    <location>
        <begin position="88"/>
        <end position="288"/>
    </location>
</feature>
<dbReference type="InterPro" id="IPR029016">
    <property type="entry name" value="GAF-like_dom_sf"/>
</dbReference>
<dbReference type="InterPro" id="IPR036388">
    <property type="entry name" value="WH-like_DNA-bd_sf"/>
</dbReference>
<dbReference type="RefSeq" id="WP_306881010.1">
    <property type="nucleotide sequence ID" value="NZ_JAUSRD010000002.1"/>
</dbReference>
<dbReference type="Proteomes" id="UP001242045">
    <property type="component" value="Unassembled WGS sequence"/>
</dbReference>
<sequence>MTKDSSHTGDSSDPPETDRSAQRGIQSIEVGGQLLRALVHHGRPMALKDLAREADMTPAKAHPYMVSFGRLGLIEQDRASGHYLLGPLALQLGLISLQQADPVHIATPLLSPLALQIGHTVALAVWGARGATIVRTAESPSPVHVTMRHGTVFSLTNTASGRIFAAYLDADAVRQLLEEERQRQKPRKGAAAEPAAPAGGMPAVQPLPSWSDFERQLKEVREHGISRSDGEVIKGVSAMAAPVFDHTGAIVLAVTAIGPAGVFDTAWDGELSRALKACAGAVSQRLGAPAAGPSGSSKPER</sequence>
<feature type="domain" description="HTH iclR-type" evidence="5">
    <location>
        <begin position="25"/>
        <end position="87"/>
    </location>
</feature>
<protein>
    <submittedName>
        <fullName evidence="7">DNA-binding IclR family transcriptional regulator</fullName>
    </submittedName>
</protein>
<dbReference type="Pfam" id="PF09339">
    <property type="entry name" value="HTH_IclR"/>
    <property type="match status" value="1"/>
</dbReference>
<dbReference type="SUPFAM" id="SSF55781">
    <property type="entry name" value="GAF domain-like"/>
    <property type="match status" value="1"/>
</dbReference>
<keyword evidence="1" id="KW-0805">Transcription regulation</keyword>
<evidence type="ECO:0000259" key="6">
    <source>
        <dbReference type="PROSITE" id="PS51078"/>
    </source>
</evidence>